<keyword evidence="7" id="KW-0378">Hydrolase</keyword>
<evidence type="ECO:0000256" key="12">
    <source>
        <dbReference type="RuleBase" id="RU003651"/>
    </source>
</evidence>
<dbReference type="EMBL" id="CP035949">
    <property type="protein sequence ID" value="QBF23917.1"/>
    <property type="molecule type" value="Genomic_DNA"/>
</dbReference>
<dbReference type="InterPro" id="IPR000642">
    <property type="entry name" value="Peptidase_M41"/>
</dbReference>
<keyword evidence="4" id="KW-0645">Protease</keyword>
<accession>A0A4P6MA96</accession>
<comment type="similarity">
    <text evidence="2">In the C-terminal section; belongs to the peptidase M41 family.</text>
</comment>
<keyword evidence="10" id="KW-0482">Metalloprotease</keyword>
<comment type="similarity">
    <text evidence="12">Belongs to the AAA ATPase family.</text>
</comment>
<evidence type="ECO:0000256" key="8">
    <source>
        <dbReference type="ARBA" id="ARBA00022833"/>
    </source>
</evidence>
<keyword evidence="11" id="KW-0175">Coiled coil</keyword>
<keyword evidence="6 12" id="KW-0547">Nucleotide-binding</keyword>
<dbReference type="GO" id="GO:0004176">
    <property type="term" value="F:ATP-dependent peptidase activity"/>
    <property type="evidence" value="ECO:0007669"/>
    <property type="project" value="InterPro"/>
</dbReference>
<dbReference type="PANTHER" id="PTHR23076:SF97">
    <property type="entry name" value="ATP-DEPENDENT ZINC METALLOPROTEASE YME1L1"/>
    <property type="match status" value="1"/>
</dbReference>
<protein>
    <submittedName>
        <fullName evidence="15">AAA family ATPase</fullName>
    </submittedName>
</protein>
<dbReference type="Gene3D" id="1.10.8.60">
    <property type="match status" value="1"/>
</dbReference>
<organism evidence="15 16">
    <name type="scientific">'Catharanthus roseus' aster yellows phytoplasma</name>
    <dbReference type="NCBI Taxonomy" id="1193712"/>
    <lineage>
        <taxon>Bacteria</taxon>
        <taxon>Bacillati</taxon>
        <taxon>Mycoplasmatota</taxon>
        <taxon>Mollicutes</taxon>
        <taxon>Acholeplasmatales</taxon>
        <taxon>Acholeplasmataceae</taxon>
        <taxon>Candidatus Phytoplasma</taxon>
        <taxon>16SrI (Aster yellows group)</taxon>
    </lineage>
</organism>
<sequence>MEEEKQLLQRFIDFLKEPKKYHEAGAKIPKGILFYGPPGTGKTLLAKALAGESDASFYAFSGTDFLQRIHGDGAKKVRDLFEKTKTHKTSIIFIDEIDSFGIARNNSQKEKEITTELLNQMDGIKSKDNENNVIVIAATNRVESLDSALLRPGRFVYVVNVLFPDLKARKAILKLCAKSKQIADEDINLEQLSLETQGLSGAQLKAILNEASMLQAEKNKEQELQKISSETIIQAKENVLLGITNSSKTYNHKEKEIVATHAAAKIIISQVKNTHFLSSVSLIPRSSDKILTLFAKEQTPNILLKEIFIQEITVLLAGKVAEEVICEKTIDKACSDFVEAFHKSQELTRFFGYNSISVKDKEDLQRDILKKCFSYAKALVKLNEPLIKELSQKLQEQNITPMPQIKEFLQNKQIKDMKEIKIQPFQPAKGFNKTTIWHFIFTLIFCPFSFIYYQQF</sequence>
<dbReference type="Proteomes" id="UP000289726">
    <property type="component" value="Chromosome"/>
</dbReference>
<dbReference type="Pfam" id="PF17862">
    <property type="entry name" value="AAA_lid_3"/>
    <property type="match status" value="1"/>
</dbReference>
<feature type="transmembrane region" description="Helical" evidence="13">
    <location>
        <begin position="436"/>
        <end position="453"/>
    </location>
</feature>
<dbReference type="InterPro" id="IPR003959">
    <property type="entry name" value="ATPase_AAA_core"/>
</dbReference>
<keyword evidence="16" id="KW-1185">Reference proteome</keyword>
<dbReference type="AlphaFoldDB" id="A0A4P6MA96"/>
<keyword evidence="9 12" id="KW-0067">ATP-binding</keyword>
<dbReference type="GO" id="GO:0016887">
    <property type="term" value="F:ATP hydrolysis activity"/>
    <property type="evidence" value="ECO:0007669"/>
    <property type="project" value="InterPro"/>
</dbReference>
<dbReference type="Pfam" id="PF00004">
    <property type="entry name" value="AAA"/>
    <property type="match status" value="1"/>
</dbReference>
<dbReference type="FunFam" id="3.40.50.300:FF:001025">
    <property type="entry name" value="ATPase family, AAA domain-containing 2B"/>
    <property type="match status" value="1"/>
</dbReference>
<dbReference type="InterPro" id="IPR003593">
    <property type="entry name" value="AAA+_ATPase"/>
</dbReference>
<keyword evidence="13" id="KW-1133">Transmembrane helix</keyword>
<evidence type="ECO:0000256" key="6">
    <source>
        <dbReference type="ARBA" id="ARBA00022741"/>
    </source>
</evidence>
<dbReference type="GO" id="GO:0006508">
    <property type="term" value="P:proteolysis"/>
    <property type="evidence" value="ECO:0007669"/>
    <property type="project" value="UniProtKB-KW"/>
</dbReference>
<evidence type="ECO:0000256" key="7">
    <source>
        <dbReference type="ARBA" id="ARBA00022801"/>
    </source>
</evidence>
<evidence type="ECO:0000313" key="15">
    <source>
        <dbReference type="EMBL" id="QBF23917.1"/>
    </source>
</evidence>
<dbReference type="SMART" id="SM00382">
    <property type="entry name" value="AAA"/>
    <property type="match status" value="1"/>
</dbReference>
<dbReference type="InterPro" id="IPR037219">
    <property type="entry name" value="Peptidase_M41-like"/>
</dbReference>
<dbReference type="GO" id="GO:0005524">
    <property type="term" value="F:ATP binding"/>
    <property type="evidence" value="ECO:0007669"/>
    <property type="project" value="UniProtKB-KW"/>
</dbReference>
<dbReference type="GO" id="GO:0046872">
    <property type="term" value="F:metal ion binding"/>
    <property type="evidence" value="ECO:0007669"/>
    <property type="project" value="UniProtKB-KW"/>
</dbReference>
<evidence type="ECO:0000256" key="2">
    <source>
        <dbReference type="ARBA" id="ARBA00010044"/>
    </source>
</evidence>
<dbReference type="PANTHER" id="PTHR23076">
    <property type="entry name" value="METALLOPROTEASE M41 FTSH"/>
    <property type="match status" value="1"/>
</dbReference>
<dbReference type="Gene3D" id="1.20.58.760">
    <property type="entry name" value="Peptidase M41"/>
    <property type="match status" value="1"/>
</dbReference>
<keyword evidence="5" id="KW-0479">Metal-binding</keyword>
<name>A0A4P6MA96_9MOLU</name>
<evidence type="ECO:0000256" key="3">
    <source>
        <dbReference type="ARBA" id="ARBA00022475"/>
    </source>
</evidence>
<proteinExistence type="inferred from homology"/>
<comment type="cofactor">
    <cofactor evidence="1">
        <name>Zn(2+)</name>
        <dbReference type="ChEBI" id="CHEBI:29105"/>
    </cofactor>
</comment>
<evidence type="ECO:0000259" key="14">
    <source>
        <dbReference type="SMART" id="SM00382"/>
    </source>
</evidence>
<evidence type="ECO:0000256" key="5">
    <source>
        <dbReference type="ARBA" id="ARBA00022723"/>
    </source>
</evidence>
<evidence type="ECO:0000256" key="10">
    <source>
        <dbReference type="ARBA" id="ARBA00023049"/>
    </source>
</evidence>
<keyword evidence="8" id="KW-0862">Zinc</keyword>
<evidence type="ECO:0000256" key="11">
    <source>
        <dbReference type="ARBA" id="ARBA00023054"/>
    </source>
</evidence>
<keyword evidence="13" id="KW-0472">Membrane</keyword>
<evidence type="ECO:0000256" key="9">
    <source>
        <dbReference type="ARBA" id="ARBA00022840"/>
    </source>
</evidence>
<reference evidence="15 16" key="1">
    <citation type="submission" date="2019-02" db="EMBL/GenBank/DDBJ databases">
        <title>Draft Genome Sequence of Maize Bushy Stunt-like Phytoplasma group 16SrI-B (Aster yellows) in South Africa.</title>
        <authorList>
            <person name="Coetzee B."/>
            <person name="Douglas-Smit N."/>
            <person name="Maree H.J."/>
            <person name="Burger J.T."/>
            <person name="Kruger K."/>
            <person name="Pietersen G."/>
        </authorList>
    </citation>
    <scope>NUCLEOTIDE SEQUENCE [LARGE SCALE GENOMIC DNA]</scope>
    <source>
        <strain evidence="15 16">De Villa</strain>
    </source>
</reference>
<evidence type="ECO:0000256" key="1">
    <source>
        <dbReference type="ARBA" id="ARBA00001947"/>
    </source>
</evidence>
<dbReference type="SUPFAM" id="SSF52540">
    <property type="entry name" value="P-loop containing nucleoside triphosphate hydrolases"/>
    <property type="match status" value="1"/>
</dbReference>
<gene>
    <name evidence="15" type="ORF">EXT02_01855</name>
</gene>
<dbReference type="InterPro" id="IPR027417">
    <property type="entry name" value="P-loop_NTPase"/>
</dbReference>
<dbReference type="InterPro" id="IPR003960">
    <property type="entry name" value="ATPase_AAA_CS"/>
</dbReference>
<keyword evidence="3" id="KW-1003">Cell membrane</keyword>
<dbReference type="RefSeq" id="WP_130427746.1">
    <property type="nucleotide sequence ID" value="NZ_CP035949.1"/>
</dbReference>
<evidence type="ECO:0000256" key="4">
    <source>
        <dbReference type="ARBA" id="ARBA00022670"/>
    </source>
</evidence>
<evidence type="ECO:0000256" key="13">
    <source>
        <dbReference type="SAM" id="Phobius"/>
    </source>
</evidence>
<dbReference type="PROSITE" id="PS00674">
    <property type="entry name" value="AAA"/>
    <property type="match status" value="1"/>
</dbReference>
<dbReference type="Gene3D" id="3.40.50.300">
    <property type="entry name" value="P-loop containing nucleotide triphosphate hydrolases"/>
    <property type="match status" value="1"/>
</dbReference>
<dbReference type="InterPro" id="IPR041569">
    <property type="entry name" value="AAA_lid_3"/>
</dbReference>
<evidence type="ECO:0000313" key="16">
    <source>
        <dbReference type="Proteomes" id="UP000289726"/>
    </source>
</evidence>
<feature type="domain" description="AAA+ ATPase" evidence="14">
    <location>
        <begin position="28"/>
        <end position="165"/>
    </location>
</feature>
<dbReference type="SUPFAM" id="SSF140990">
    <property type="entry name" value="FtsH protease domain-like"/>
    <property type="match status" value="1"/>
</dbReference>
<dbReference type="Pfam" id="PF01434">
    <property type="entry name" value="Peptidase_M41"/>
    <property type="match status" value="1"/>
</dbReference>
<dbReference type="GO" id="GO:0004222">
    <property type="term" value="F:metalloendopeptidase activity"/>
    <property type="evidence" value="ECO:0007669"/>
    <property type="project" value="InterPro"/>
</dbReference>
<keyword evidence="13" id="KW-0812">Transmembrane</keyword>